<comment type="caution">
    <text evidence="1">The sequence shown here is derived from an EMBL/GenBank/DDBJ whole genome shotgun (WGS) entry which is preliminary data.</text>
</comment>
<dbReference type="AlphaFoldDB" id="A0A7J8L7A2"/>
<gene>
    <name evidence="1" type="ORF">Golob_019436</name>
</gene>
<proteinExistence type="predicted"/>
<dbReference type="Proteomes" id="UP000593572">
    <property type="component" value="Unassembled WGS sequence"/>
</dbReference>
<dbReference type="EMBL" id="JABEZX010000001">
    <property type="protein sequence ID" value="MBA0548328.1"/>
    <property type="molecule type" value="Genomic_DNA"/>
</dbReference>
<protein>
    <submittedName>
        <fullName evidence="1">Uncharacterized protein</fullName>
    </submittedName>
</protein>
<sequence length="70" mass="8222">MVNRINKREQDITPLGFYTEVICTQLKQFTHCKVLGANRFCNKITDFICKQAIVDNCNSIFKLDYPENIY</sequence>
<evidence type="ECO:0000313" key="1">
    <source>
        <dbReference type="EMBL" id="MBA0548328.1"/>
    </source>
</evidence>
<accession>A0A7J8L7A2</accession>
<keyword evidence="2" id="KW-1185">Reference proteome</keyword>
<evidence type="ECO:0000313" key="2">
    <source>
        <dbReference type="Proteomes" id="UP000593572"/>
    </source>
</evidence>
<name>A0A7J8L7A2_9ROSI</name>
<organism evidence="1 2">
    <name type="scientific">Gossypium lobatum</name>
    <dbReference type="NCBI Taxonomy" id="34289"/>
    <lineage>
        <taxon>Eukaryota</taxon>
        <taxon>Viridiplantae</taxon>
        <taxon>Streptophyta</taxon>
        <taxon>Embryophyta</taxon>
        <taxon>Tracheophyta</taxon>
        <taxon>Spermatophyta</taxon>
        <taxon>Magnoliopsida</taxon>
        <taxon>eudicotyledons</taxon>
        <taxon>Gunneridae</taxon>
        <taxon>Pentapetalae</taxon>
        <taxon>rosids</taxon>
        <taxon>malvids</taxon>
        <taxon>Malvales</taxon>
        <taxon>Malvaceae</taxon>
        <taxon>Malvoideae</taxon>
        <taxon>Gossypium</taxon>
    </lineage>
</organism>
<reference evidence="1 2" key="1">
    <citation type="journal article" date="2019" name="Genome Biol. Evol.">
        <title>Insights into the evolution of the New World diploid cottons (Gossypium, subgenus Houzingenia) based on genome sequencing.</title>
        <authorList>
            <person name="Grover C.E."/>
            <person name="Arick M.A. 2nd"/>
            <person name="Thrash A."/>
            <person name="Conover J.L."/>
            <person name="Sanders W.S."/>
            <person name="Peterson D.G."/>
            <person name="Frelichowski J.E."/>
            <person name="Scheffler J.A."/>
            <person name="Scheffler B.E."/>
            <person name="Wendel J.F."/>
        </authorList>
    </citation>
    <scope>NUCLEOTIDE SEQUENCE [LARGE SCALE GENOMIC DNA]</scope>
    <source>
        <strain evidence="1">157</strain>
        <tissue evidence="1">Leaf</tissue>
    </source>
</reference>